<dbReference type="InterPro" id="IPR001497">
    <property type="entry name" value="MethylDNA_cys_MeTrfase_AS"/>
</dbReference>
<comment type="catalytic activity">
    <reaction evidence="1 9">
        <text>a 4-O-methyl-thymidine in DNA + L-cysteinyl-[protein] = a thymidine in DNA + S-methyl-L-cysteinyl-[protein]</text>
        <dbReference type="Rhea" id="RHEA:53428"/>
        <dbReference type="Rhea" id="RHEA-COMP:10131"/>
        <dbReference type="Rhea" id="RHEA-COMP:10132"/>
        <dbReference type="Rhea" id="RHEA-COMP:13555"/>
        <dbReference type="Rhea" id="RHEA-COMP:13556"/>
        <dbReference type="ChEBI" id="CHEBI:29950"/>
        <dbReference type="ChEBI" id="CHEBI:82612"/>
        <dbReference type="ChEBI" id="CHEBI:137386"/>
        <dbReference type="ChEBI" id="CHEBI:137387"/>
        <dbReference type="EC" id="2.1.1.63"/>
    </reaction>
</comment>
<dbReference type="RefSeq" id="WP_158739521.1">
    <property type="nucleotide sequence ID" value="NZ_JAFBEP010000005.1"/>
</dbReference>
<dbReference type="InterPro" id="IPR023546">
    <property type="entry name" value="MGMT"/>
</dbReference>
<evidence type="ECO:0000256" key="5">
    <source>
        <dbReference type="ARBA" id="ARBA00022679"/>
    </source>
</evidence>
<evidence type="ECO:0000256" key="1">
    <source>
        <dbReference type="ARBA" id="ARBA00001286"/>
    </source>
</evidence>
<dbReference type="AlphaFoldDB" id="A0A7C8HGY5"/>
<evidence type="ECO:0000313" key="13">
    <source>
        <dbReference type="Proteomes" id="UP000483018"/>
    </source>
</evidence>
<dbReference type="Pfam" id="PF01035">
    <property type="entry name" value="DNA_binding_1"/>
    <property type="match status" value="1"/>
</dbReference>
<keyword evidence="6 9" id="KW-0227">DNA damage</keyword>
<keyword evidence="5 9" id="KW-0808">Transferase</keyword>
<dbReference type="PROSITE" id="PS00374">
    <property type="entry name" value="MGMT"/>
    <property type="match status" value="1"/>
</dbReference>
<dbReference type="EC" id="2.1.1.63" evidence="9"/>
<keyword evidence="13" id="KW-1185">Reference proteome</keyword>
<dbReference type="InterPro" id="IPR008332">
    <property type="entry name" value="MethylG_MeTrfase_N"/>
</dbReference>
<evidence type="ECO:0000256" key="4">
    <source>
        <dbReference type="ARBA" id="ARBA00022603"/>
    </source>
</evidence>
<dbReference type="InterPro" id="IPR036217">
    <property type="entry name" value="MethylDNA_cys_MeTrfase_DNAb"/>
</dbReference>
<name>A0A7C8HGY5_9FIRM</name>
<dbReference type="InterPro" id="IPR036631">
    <property type="entry name" value="MGMT_N_sf"/>
</dbReference>
<keyword evidence="3 9" id="KW-0963">Cytoplasm</keyword>
<comment type="similarity">
    <text evidence="2 9">Belongs to the MGMT family.</text>
</comment>
<dbReference type="GO" id="GO:0003908">
    <property type="term" value="F:methylated-DNA-[protein]-cysteine S-methyltransferase activity"/>
    <property type="evidence" value="ECO:0007669"/>
    <property type="project" value="UniProtKB-UniRule"/>
</dbReference>
<evidence type="ECO:0000256" key="7">
    <source>
        <dbReference type="ARBA" id="ARBA00023204"/>
    </source>
</evidence>
<dbReference type="InterPro" id="IPR036388">
    <property type="entry name" value="WH-like_DNA-bd_sf"/>
</dbReference>
<dbReference type="GO" id="GO:0005737">
    <property type="term" value="C:cytoplasm"/>
    <property type="evidence" value="ECO:0007669"/>
    <property type="project" value="UniProtKB-SubCell"/>
</dbReference>
<dbReference type="NCBIfam" id="TIGR00589">
    <property type="entry name" value="ogt"/>
    <property type="match status" value="1"/>
</dbReference>
<comment type="catalytic activity">
    <reaction evidence="8 9">
        <text>a 6-O-methyl-2'-deoxyguanosine in DNA + L-cysteinyl-[protein] = S-methyl-L-cysteinyl-[protein] + a 2'-deoxyguanosine in DNA</text>
        <dbReference type="Rhea" id="RHEA:24000"/>
        <dbReference type="Rhea" id="RHEA-COMP:10131"/>
        <dbReference type="Rhea" id="RHEA-COMP:10132"/>
        <dbReference type="Rhea" id="RHEA-COMP:11367"/>
        <dbReference type="Rhea" id="RHEA-COMP:11368"/>
        <dbReference type="ChEBI" id="CHEBI:29950"/>
        <dbReference type="ChEBI" id="CHEBI:82612"/>
        <dbReference type="ChEBI" id="CHEBI:85445"/>
        <dbReference type="ChEBI" id="CHEBI:85448"/>
        <dbReference type="EC" id="2.1.1.63"/>
    </reaction>
</comment>
<dbReference type="PANTHER" id="PTHR10815:SF5">
    <property type="entry name" value="METHYLATED-DNA--PROTEIN-CYSTEINE METHYLTRANSFERASE"/>
    <property type="match status" value="1"/>
</dbReference>
<comment type="subcellular location">
    <subcellularLocation>
        <location evidence="9">Cytoplasm</location>
    </subcellularLocation>
</comment>
<evidence type="ECO:0000256" key="8">
    <source>
        <dbReference type="ARBA" id="ARBA00049348"/>
    </source>
</evidence>
<accession>A0A7C8HGY5</accession>
<evidence type="ECO:0000256" key="2">
    <source>
        <dbReference type="ARBA" id="ARBA00008711"/>
    </source>
</evidence>
<dbReference type="HAMAP" id="MF_00772">
    <property type="entry name" value="OGT"/>
    <property type="match status" value="1"/>
</dbReference>
<dbReference type="OrthoDB" id="9802228at2"/>
<proteinExistence type="inferred from homology"/>
<evidence type="ECO:0000256" key="6">
    <source>
        <dbReference type="ARBA" id="ARBA00022763"/>
    </source>
</evidence>
<dbReference type="PANTHER" id="PTHR10815">
    <property type="entry name" value="METHYLATED-DNA--PROTEIN-CYSTEINE METHYLTRANSFERASE"/>
    <property type="match status" value="1"/>
</dbReference>
<dbReference type="Pfam" id="PF02870">
    <property type="entry name" value="Methyltransf_1N"/>
    <property type="match status" value="1"/>
</dbReference>
<evidence type="ECO:0000256" key="3">
    <source>
        <dbReference type="ARBA" id="ARBA00022490"/>
    </source>
</evidence>
<dbReference type="GO" id="GO:0032259">
    <property type="term" value="P:methylation"/>
    <property type="evidence" value="ECO:0007669"/>
    <property type="project" value="UniProtKB-KW"/>
</dbReference>
<keyword evidence="4 9" id="KW-0489">Methyltransferase</keyword>
<reference evidence="12 13" key="1">
    <citation type="submission" date="2019-12" db="EMBL/GenBank/DDBJ databases">
        <title>Defluviitalea raffinosedens, isolated from a biogas fermenter, genome sequencing and characterization.</title>
        <authorList>
            <person name="Rettenmaier R."/>
            <person name="Schneider M."/>
            <person name="Neuhaus K."/>
            <person name="Liebl W."/>
            <person name="Zverlov V."/>
        </authorList>
    </citation>
    <scope>NUCLEOTIDE SEQUENCE [LARGE SCALE GENOMIC DNA]</scope>
    <source>
        <strain evidence="12 13">249c-K6</strain>
    </source>
</reference>
<evidence type="ECO:0000313" key="12">
    <source>
        <dbReference type="EMBL" id="KAE9636269.1"/>
    </source>
</evidence>
<evidence type="ECO:0000259" key="11">
    <source>
        <dbReference type="Pfam" id="PF02870"/>
    </source>
</evidence>
<dbReference type="InterPro" id="IPR014048">
    <property type="entry name" value="MethylDNA_cys_MeTrfase_DNA-bd"/>
</dbReference>
<dbReference type="SUPFAM" id="SSF46767">
    <property type="entry name" value="Methylated DNA-protein cysteine methyltransferase, C-terminal domain"/>
    <property type="match status" value="1"/>
</dbReference>
<dbReference type="SUPFAM" id="SSF53155">
    <property type="entry name" value="Methylated DNA-protein cysteine methyltransferase domain"/>
    <property type="match status" value="1"/>
</dbReference>
<dbReference type="EMBL" id="WSLF01000002">
    <property type="protein sequence ID" value="KAE9636269.1"/>
    <property type="molecule type" value="Genomic_DNA"/>
</dbReference>
<comment type="miscellaneous">
    <text evidence="9">This enzyme catalyzes only one turnover and therefore is not strictly catalytic. According to one definition, an enzyme is a biocatalyst that acts repeatedly and over many reaction cycles.</text>
</comment>
<dbReference type="Gene3D" id="1.10.10.10">
    <property type="entry name" value="Winged helix-like DNA-binding domain superfamily/Winged helix DNA-binding domain"/>
    <property type="match status" value="1"/>
</dbReference>
<keyword evidence="7 9" id="KW-0234">DNA repair</keyword>
<protein>
    <recommendedName>
        <fullName evidence="9">Methylated-DNA--protein-cysteine methyltransferase</fullName>
        <ecNumber evidence="9">2.1.1.63</ecNumber>
    </recommendedName>
    <alternativeName>
        <fullName evidence="9">6-O-methylguanine-DNA methyltransferase</fullName>
        <shortName evidence="9">MGMT</shortName>
    </alternativeName>
    <alternativeName>
        <fullName evidence="9">O-6-methylguanine-DNA-alkyltransferase</fullName>
    </alternativeName>
</protein>
<evidence type="ECO:0000259" key="10">
    <source>
        <dbReference type="Pfam" id="PF01035"/>
    </source>
</evidence>
<dbReference type="Gene3D" id="3.30.160.70">
    <property type="entry name" value="Methylated DNA-protein cysteine methyltransferase domain"/>
    <property type="match status" value="1"/>
</dbReference>
<dbReference type="FunFam" id="1.10.10.10:FF:000214">
    <property type="entry name" value="Methylated-DNA--protein-cysteine methyltransferase"/>
    <property type="match status" value="1"/>
</dbReference>
<dbReference type="Proteomes" id="UP000483018">
    <property type="component" value="Unassembled WGS sequence"/>
</dbReference>
<feature type="active site" description="Nucleophile; methyl group acceptor" evidence="9">
    <location>
        <position position="123"/>
    </location>
</feature>
<dbReference type="GO" id="GO:0006307">
    <property type="term" value="P:DNA alkylation repair"/>
    <property type="evidence" value="ECO:0007669"/>
    <property type="project" value="UniProtKB-UniRule"/>
</dbReference>
<comment type="caution">
    <text evidence="12">The sequence shown here is derived from an EMBL/GenBank/DDBJ whole genome shotgun (WGS) entry which is preliminary data.</text>
</comment>
<gene>
    <name evidence="12" type="ORF">GND95_03890</name>
</gene>
<feature type="domain" description="Methylated-DNA-[protein]-cysteine S-methyltransferase DNA binding" evidence="10">
    <location>
        <begin position="72"/>
        <end position="151"/>
    </location>
</feature>
<dbReference type="CDD" id="cd06445">
    <property type="entry name" value="ATase"/>
    <property type="match status" value="1"/>
</dbReference>
<sequence length="154" mass="17189">MERGFYYDTKIGMIGIMENGKAITCVCFGENLPKDIELTETSLLKMASEQLQEYLKGKRKNFDLPLQPKGTAFQQKVWEALKKIPYGTTCSYKDIAEGIGNPRACRAVGMANNRNPIPIFIPCHRVIGANGKLVGYGGGLDIKEKLLEIEKKFL</sequence>
<evidence type="ECO:0000256" key="9">
    <source>
        <dbReference type="HAMAP-Rule" id="MF_00772"/>
    </source>
</evidence>
<feature type="domain" description="Methylguanine DNA methyltransferase ribonuclease-like" evidence="11">
    <location>
        <begin position="6"/>
        <end position="67"/>
    </location>
</feature>
<organism evidence="12 13">
    <name type="scientific">Defluviitalea raffinosedens</name>
    <dbReference type="NCBI Taxonomy" id="1450156"/>
    <lineage>
        <taxon>Bacteria</taxon>
        <taxon>Bacillati</taxon>
        <taxon>Bacillota</taxon>
        <taxon>Clostridia</taxon>
        <taxon>Lachnospirales</taxon>
        <taxon>Defluviitaleaceae</taxon>
        <taxon>Defluviitalea</taxon>
    </lineage>
</organism>
<comment type="function">
    <text evidence="9">Involved in the cellular defense against the biological effects of O6-methylguanine (O6-MeG) and O4-methylthymine (O4-MeT) in DNA. Repairs the methylated nucleobase in DNA by stoichiometrically transferring the methyl group to a cysteine residue in the enzyme. This is a suicide reaction: the enzyme is irreversibly inactivated.</text>
</comment>